<reference evidence="3" key="4">
    <citation type="journal article" date="2018" name="Nat. Plants">
        <title>Whole-genome landscape of Medicago truncatula symbiotic genes.</title>
        <authorList>
            <person name="Pecrix Y."/>
            <person name="Gamas P."/>
            <person name="Carrere S."/>
        </authorList>
    </citation>
    <scope>NUCLEOTIDE SEQUENCE</scope>
    <source>
        <tissue evidence="3">Leaves</tissue>
    </source>
</reference>
<dbReference type="EMBL" id="PSQE01000004">
    <property type="protein sequence ID" value="RHN59186.1"/>
    <property type="molecule type" value="Genomic_DNA"/>
</dbReference>
<evidence type="ECO:0000259" key="1">
    <source>
        <dbReference type="PROSITE" id="PS50181"/>
    </source>
</evidence>
<dbReference type="InterPro" id="IPR006527">
    <property type="entry name" value="F-box-assoc_dom_typ1"/>
</dbReference>
<dbReference type="KEGG" id="mtr:11412627"/>
<feature type="domain" description="F-box" evidence="1">
    <location>
        <begin position="1"/>
        <end position="47"/>
    </location>
</feature>
<dbReference type="PaxDb" id="3880-AES87228"/>
<dbReference type="PANTHER" id="PTHR31672">
    <property type="entry name" value="BNACNNG10540D PROTEIN"/>
    <property type="match status" value="1"/>
</dbReference>
<dbReference type="OrthoDB" id="765391at2759"/>
<dbReference type="Pfam" id="PF07734">
    <property type="entry name" value="FBA_1"/>
    <property type="match status" value="1"/>
</dbReference>
<dbReference type="InterPro" id="IPR050796">
    <property type="entry name" value="SCF_F-box_component"/>
</dbReference>
<evidence type="ECO:0000313" key="5">
    <source>
        <dbReference type="Proteomes" id="UP000002051"/>
    </source>
</evidence>
<dbReference type="OMA" id="CKCELIR"/>
<dbReference type="STRING" id="3880.G7JVS6"/>
<dbReference type="Pfam" id="PF00646">
    <property type="entry name" value="F-box"/>
    <property type="match status" value="1"/>
</dbReference>
<organism evidence="2 5">
    <name type="scientific">Medicago truncatula</name>
    <name type="common">Barrel medic</name>
    <name type="synonym">Medicago tribuloides</name>
    <dbReference type="NCBI Taxonomy" id="3880"/>
    <lineage>
        <taxon>Eukaryota</taxon>
        <taxon>Viridiplantae</taxon>
        <taxon>Streptophyta</taxon>
        <taxon>Embryophyta</taxon>
        <taxon>Tracheophyta</taxon>
        <taxon>Spermatophyta</taxon>
        <taxon>Magnoliopsida</taxon>
        <taxon>eudicotyledons</taxon>
        <taxon>Gunneridae</taxon>
        <taxon>Pentapetalae</taxon>
        <taxon>rosids</taxon>
        <taxon>fabids</taxon>
        <taxon>Fabales</taxon>
        <taxon>Fabaceae</taxon>
        <taxon>Papilionoideae</taxon>
        <taxon>50 kb inversion clade</taxon>
        <taxon>NPAAA clade</taxon>
        <taxon>Hologalegina</taxon>
        <taxon>IRL clade</taxon>
        <taxon>Trifolieae</taxon>
        <taxon>Medicago</taxon>
    </lineage>
</organism>
<evidence type="ECO:0000313" key="2">
    <source>
        <dbReference type="EMBL" id="AES87228.1"/>
    </source>
</evidence>
<protein>
    <submittedName>
        <fullName evidence="2">F-box protein interaction domain protein</fullName>
    </submittedName>
    <submittedName>
        <fullName evidence="3">Putative F-box domain, galactose oxidase/kelch, beta-propeller, F-box associated interaction</fullName>
    </submittedName>
</protein>
<dbReference type="InterPro" id="IPR001810">
    <property type="entry name" value="F-box_dom"/>
</dbReference>
<dbReference type="InterPro" id="IPR017451">
    <property type="entry name" value="F-box-assoc_interact_dom"/>
</dbReference>
<dbReference type="Proteomes" id="UP000002051">
    <property type="component" value="Chromosome 4"/>
</dbReference>
<dbReference type="HOGENOM" id="CLU_027176_3_0_1"/>
<dbReference type="AlphaFoldDB" id="G7JVS6"/>
<reference evidence="2 5" key="2">
    <citation type="journal article" date="2014" name="BMC Genomics">
        <title>An improved genome release (version Mt4.0) for the model legume Medicago truncatula.</title>
        <authorList>
            <person name="Tang H."/>
            <person name="Krishnakumar V."/>
            <person name="Bidwell S."/>
            <person name="Rosen B."/>
            <person name="Chan A."/>
            <person name="Zhou S."/>
            <person name="Gentzbittel L."/>
            <person name="Childs K.L."/>
            <person name="Yandell M."/>
            <person name="Gundlach H."/>
            <person name="Mayer K.F."/>
            <person name="Schwartz D.C."/>
            <person name="Town C.D."/>
        </authorList>
    </citation>
    <scope>GENOME REANNOTATION</scope>
    <source>
        <strain evidence="4 5">cv. Jemalong A17</strain>
    </source>
</reference>
<dbReference type="InterPro" id="IPR036047">
    <property type="entry name" value="F-box-like_dom_sf"/>
</dbReference>
<reference evidence="4" key="3">
    <citation type="submission" date="2015-04" db="UniProtKB">
        <authorList>
            <consortium name="EnsemblPlants"/>
        </authorList>
    </citation>
    <scope>IDENTIFICATION</scope>
    <source>
        <strain evidence="4">cv. Jemalong A17</strain>
    </source>
</reference>
<evidence type="ECO:0000313" key="4">
    <source>
        <dbReference type="EnsemblPlants" id="AES87228"/>
    </source>
</evidence>
<reference evidence="2 5" key="1">
    <citation type="journal article" date="2011" name="Nature">
        <title>The Medicago genome provides insight into the evolution of rhizobial symbioses.</title>
        <authorList>
            <person name="Young N.D."/>
            <person name="Debelle F."/>
            <person name="Oldroyd G.E."/>
            <person name="Geurts R."/>
            <person name="Cannon S.B."/>
            <person name="Udvardi M.K."/>
            <person name="Benedito V.A."/>
            <person name="Mayer K.F."/>
            <person name="Gouzy J."/>
            <person name="Schoof H."/>
            <person name="Van de Peer Y."/>
            <person name="Proost S."/>
            <person name="Cook D.R."/>
            <person name="Meyers B.C."/>
            <person name="Spannagl M."/>
            <person name="Cheung F."/>
            <person name="De Mita S."/>
            <person name="Krishnakumar V."/>
            <person name="Gundlach H."/>
            <person name="Zhou S."/>
            <person name="Mudge J."/>
            <person name="Bharti A.K."/>
            <person name="Murray J.D."/>
            <person name="Naoumkina M.A."/>
            <person name="Rosen B."/>
            <person name="Silverstein K.A."/>
            <person name="Tang H."/>
            <person name="Rombauts S."/>
            <person name="Zhao P.X."/>
            <person name="Zhou P."/>
            <person name="Barbe V."/>
            <person name="Bardou P."/>
            <person name="Bechner M."/>
            <person name="Bellec A."/>
            <person name="Berger A."/>
            <person name="Berges H."/>
            <person name="Bidwell S."/>
            <person name="Bisseling T."/>
            <person name="Choisne N."/>
            <person name="Couloux A."/>
            <person name="Denny R."/>
            <person name="Deshpande S."/>
            <person name="Dai X."/>
            <person name="Doyle J.J."/>
            <person name="Dudez A.M."/>
            <person name="Farmer A.D."/>
            <person name="Fouteau S."/>
            <person name="Franken C."/>
            <person name="Gibelin C."/>
            <person name="Gish J."/>
            <person name="Goldstein S."/>
            <person name="Gonzalez A.J."/>
            <person name="Green P.J."/>
            <person name="Hallab A."/>
            <person name="Hartog M."/>
            <person name="Hua A."/>
            <person name="Humphray S.J."/>
            <person name="Jeong D.H."/>
            <person name="Jing Y."/>
            <person name="Jocker A."/>
            <person name="Kenton S.M."/>
            <person name="Kim D.J."/>
            <person name="Klee K."/>
            <person name="Lai H."/>
            <person name="Lang C."/>
            <person name="Lin S."/>
            <person name="Macmil S.L."/>
            <person name="Magdelenat G."/>
            <person name="Matthews L."/>
            <person name="McCorrison J."/>
            <person name="Monaghan E.L."/>
            <person name="Mun J.H."/>
            <person name="Najar F.Z."/>
            <person name="Nicholson C."/>
            <person name="Noirot C."/>
            <person name="O'Bleness M."/>
            <person name="Paule C.R."/>
            <person name="Poulain J."/>
            <person name="Prion F."/>
            <person name="Qin B."/>
            <person name="Qu C."/>
            <person name="Retzel E.F."/>
            <person name="Riddle C."/>
            <person name="Sallet E."/>
            <person name="Samain S."/>
            <person name="Samson N."/>
            <person name="Sanders I."/>
            <person name="Saurat O."/>
            <person name="Scarpelli C."/>
            <person name="Schiex T."/>
            <person name="Segurens B."/>
            <person name="Severin A.J."/>
            <person name="Sherrier D.J."/>
            <person name="Shi R."/>
            <person name="Sims S."/>
            <person name="Singer S.R."/>
            <person name="Sinharoy S."/>
            <person name="Sterck L."/>
            <person name="Viollet A."/>
            <person name="Wang B.B."/>
            <person name="Wang K."/>
            <person name="Wang M."/>
            <person name="Wang X."/>
            <person name="Warfsmann J."/>
            <person name="Weissenbach J."/>
            <person name="White D.D."/>
            <person name="White J.D."/>
            <person name="Wiley G.B."/>
            <person name="Wincker P."/>
            <person name="Xing Y."/>
            <person name="Yang L."/>
            <person name="Yao Z."/>
            <person name="Ying F."/>
            <person name="Zhai J."/>
            <person name="Zhou L."/>
            <person name="Zuber A."/>
            <person name="Denarie J."/>
            <person name="Dixon R.A."/>
            <person name="May G.D."/>
            <person name="Schwartz D.C."/>
            <person name="Rogers J."/>
            <person name="Quetier F."/>
            <person name="Town C.D."/>
            <person name="Roe B.A."/>
        </authorList>
    </citation>
    <scope>NUCLEOTIDE SEQUENCE [LARGE SCALE GENOMIC DNA]</scope>
    <source>
        <strain evidence="2">A17</strain>
        <strain evidence="4 5">cv. Jemalong A17</strain>
    </source>
</reference>
<dbReference type="PANTHER" id="PTHR31672:SF13">
    <property type="entry name" value="F-BOX PROTEIN CPR30-LIKE"/>
    <property type="match status" value="1"/>
</dbReference>
<dbReference type="Gramene" id="rna21181">
    <property type="protein sequence ID" value="RHN59186.1"/>
    <property type="gene ID" value="gene21181"/>
</dbReference>
<sequence length="373" mass="42935">MDLPQELIIQFLLRLPVKSLLVFKCICKLWFSIISDPHFANSHFQLNHAKHTRRFLCISALSPEIRSIDFDAFLNDAPASPNFNCSLPDSYFPFEIKGSCRGFIFMYRHPNIYIWNPSTGSKRQILMSAFNTKAYINLYGFGYDQSRDDYVVVLLSNKVNPFSVGVPQSHLEFFSFKDNTWKEIEGTHLPCGDDYREGEGVVFNGAIHWLSSRHDIALDVIVGFDLTERILFEMPLPNDVDHTALVHSGLWVSGEFLSIWVKDTTNDTIEIWVMKEYKVYSSWTKTLVLPQNAIPDHEFDPLYYSRFVDYFHPMYSTENGDIIGKYGGTKLVKYNDKGQFLGHHSFCNSPSEVVVYTESLLSLSGDNEHNQEQ</sequence>
<dbReference type="SUPFAM" id="SSF81383">
    <property type="entry name" value="F-box domain"/>
    <property type="match status" value="1"/>
</dbReference>
<dbReference type="PROSITE" id="PS50181">
    <property type="entry name" value="FBOX"/>
    <property type="match status" value="1"/>
</dbReference>
<dbReference type="EMBL" id="CM001220">
    <property type="protein sequence ID" value="AES87228.1"/>
    <property type="molecule type" value="Genomic_DNA"/>
</dbReference>
<keyword evidence="5" id="KW-1185">Reference proteome</keyword>
<accession>G7JVS6</accession>
<dbReference type="SMART" id="SM00256">
    <property type="entry name" value="FBOX"/>
    <property type="match status" value="1"/>
</dbReference>
<dbReference type="CDD" id="cd22157">
    <property type="entry name" value="F-box_AtFBW1-like"/>
    <property type="match status" value="1"/>
</dbReference>
<name>G7JVS6_MEDTR</name>
<dbReference type="Proteomes" id="UP000265566">
    <property type="component" value="Chromosome 4"/>
</dbReference>
<dbReference type="Gene3D" id="1.20.1280.50">
    <property type="match status" value="1"/>
</dbReference>
<dbReference type="NCBIfam" id="TIGR01640">
    <property type="entry name" value="F_box_assoc_1"/>
    <property type="match status" value="1"/>
</dbReference>
<gene>
    <name evidence="4" type="primary">11412627</name>
    <name evidence="2" type="ordered locus">MTR_4g023070</name>
    <name evidence="3" type="ORF">MtrunA17_Chr4g0010531</name>
</gene>
<dbReference type="EnsemblPlants" id="AES87228">
    <property type="protein sequence ID" value="AES87228"/>
    <property type="gene ID" value="MTR_4g023070"/>
</dbReference>
<dbReference type="SUPFAM" id="SSF50965">
    <property type="entry name" value="Galactose oxidase, central domain"/>
    <property type="match status" value="1"/>
</dbReference>
<proteinExistence type="predicted"/>
<evidence type="ECO:0000313" key="3">
    <source>
        <dbReference type="EMBL" id="RHN59186.1"/>
    </source>
</evidence>
<dbReference type="InterPro" id="IPR011043">
    <property type="entry name" value="Gal_Oxase/kelch_b-propeller"/>
</dbReference>